<reference evidence="1" key="4">
    <citation type="submission" date="2025-09" db="UniProtKB">
        <authorList>
            <consortium name="Ensembl"/>
        </authorList>
    </citation>
    <scope>IDENTIFICATION</scope>
    <source>
        <strain evidence="1">HNI</strain>
    </source>
</reference>
<dbReference type="AlphaFoldDB" id="A0A3P9M585"/>
<protein>
    <submittedName>
        <fullName evidence="1">Uncharacterized protein</fullName>
    </submittedName>
</protein>
<proteinExistence type="predicted"/>
<sequence length="100" mass="11645">MMELKEFNATEAPPKATDKYLALLDYRATKLKYVGLSSALLLMGRRPHNNLPTARALLKPMSYDSNKVKCLLNKTKHIQKHYHNRRKTTQLSFWQKKAKT</sequence>
<reference evidence="1 2" key="2">
    <citation type="submission" date="2017-04" db="EMBL/GenBank/DDBJ databases">
        <title>CpG methylation of centromeres and impact of large insertions on vertebrate speciation.</title>
        <authorList>
            <person name="Ichikawa K."/>
            <person name="Yoshimura J."/>
            <person name="Morishita S."/>
        </authorList>
    </citation>
    <scope>NUCLEOTIDE SEQUENCE</scope>
    <source>
        <strain evidence="1 2">HNI</strain>
    </source>
</reference>
<dbReference type="Proteomes" id="UP000265180">
    <property type="component" value="Chromosome 8"/>
</dbReference>
<evidence type="ECO:0000313" key="1">
    <source>
        <dbReference type="Ensembl" id="ENSORLP00020027946.1"/>
    </source>
</evidence>
<accession>A0A3P9M585</accession>
<name>A0A3P9M585_ORYLA</name>
<reference key="1">
    <citation type="journal article" date="2007" name="Nature">
        <title>The medaka draft genome and insights into vertebrate genome evolution.</title>
        <authorList>
            <person name="Kasahara M."/>
            <person name="Naruse K."/>
            <person name="Sasaki S."/>
            <person name="Nakatani Y."/>
            <person name="Qu W."/>
            <person name="Ahsan B."/>
            <person name="Yamada T."/>
            <person name="Nagayasu Y."/>
            <person name="Doi K."/>
            <person name="Kasai Y."/>
            <person name="Jindo T."/>
            <person name="Kobayashi D."/>
            <person name="Shimada A."/>
            <person name="Toyoda A."/>
            <person name="Kuroki Y."/>
            <person name="Fujiyama A."/>
            <person name="Sasaki T."/>
            <person name="Shimizu A."/>
            <person name="Asakawa S."/>
            <person name="Shimizu N."/>
            <person name="Hashimoto S."/>
            <person name="Yang J."/>
            <person name="Lee Y."/>
            <person name="Matsushima K."/>
            <person name="Sugano S."/>
            <person name="Sakaizumi M."/>
            <person name="Narita T."/>
            <person name="Ohishi K."/>
            <person name="Haga S."/>
            <person name="Ohta F."/>
            <person name="Nomoto H."/>
            <person name="Nogata K."/>
            <person name="Morishita T."/>
            <person name="Endo T."/>
            <person name="Shin-I T."/>
            <person name="Takeda H."/>
            <person name="Morishita S."/>
            <person name="Kohara Y."/>
        </authorList>
    </citation>
    <scope>NUCLEOTIDE SEQUENCE [LARGE SCALE GENOMIC DNA]</scope>
    <source>
        <strain>Hd-rR</strain>
    </source>
</reference>
<organism evidence="1 2">
    <name type="scientific">Oryzias latipes</name>
    <name type="common">Japanese rice fish</name>
    <name type="synonym">Japanese killifish</name>
    <dbReference type="NCBI Taxonomy" id="8090"/>
    <lineage>
        <taxon>Eukaryota</taxon>
        <taxon>Metazoa</taxon>
        <taxon>Chordata</taxon>
        <taxon>Craniata</taxon>
        <taxon>Vertebrata</taxon>
        <taxon>Euteleostomi</taxon>
        <taxon>Actinopterygii</taxon>
        <taxon>Neopterygii</taxon>
        <taxon>Teleostei</taxon>
        <taxon>Neoteleostei</taxon>
        <taxon>Acanthomorphata</taxon>
        <taxon>Ovalentaria</taxon>
        <taxon>Atherinomorphae</taxon>
        <taxon>Beloniformes</taxon>
        <taxon>Adrianichthyidae</taxon>
        <taxon>Oryziinae</taxon>
        <taxon>Oryzias</taxon>
    </lineage>
</organism>
<reference evidence="1" key="3">
    <citation type="submission" date="2025-08" db="UniProtKB">
        <authorList>
            <consortium name="Ensembl"/>
        </authorList>
    </citation>
    <scope>IDENTIFICATION</scope>
    <source>
        <strain evidence="1">HNI</strain>
    </source>
</reference>
<evidence type="ECO:0000313" key="2">
    <source>
        <dbReference type="Proteomes" id="UP000265180"/>
    </source>
</evidence>
<dbReference type="Ensembl" id="ENSORLT00020016864.1">
    <property type="protein sequence ID" value="ENSORLP00020027946.1"/>
    <property type="gene ID" value="ENSORLG00020011161.1"/>
</dbReference>